<protein>
    <submittedName>
        <fullName evidence="1">Uncharacterized protein</fullName>
    </submittedName>
</protein>
<sequence length="272" mass="30378">MKIAMEQKRLVKQAVSMVRSTSRRTGMTGCGVLDSHQMNPRNMTIDNGIVVRTRGCDHGTRLPPAFRPSSKSTRNEIVSATPVKSILEMSDRLETFGGIRIRAKQRAAEISTTGTWTRKARRQPKAVLSLMNPPKTPPSMAPEPYATFPIPWKTPRCLRGMRSDPKKVEMDMSPPPPMPATTRPRIIISPVCARPQIRLPAANMMLLKTRPGPRPKRSVMRPEMGWKAALAISHDMRLSDLNSLEICPERVANIVPSTAPKKTPTYDVPRMK</sequence>
<dbReference type="Proteomes" id="UP000294847">
    <property type="component" value="Chromosome 3"/>
</dbReference>
<name>A0A4P7N6J8_PYROR</name>
<gene>
    <name evidence="1" type="ORF">PoMZ_02942</name>
</gene>
<evidence type="ECO:0000313" key="1">
    <source>
        <dbReference type="EMBL" id="QBZ58003.1"/>
    </source>
</evidence>
<dbReference type="AlphaFoldDB" id="A0A4P7N6J8"/>
<evidence type="ECO:0000313" key="2">
    <source>
        <dbReference type="Proteomes" id="UP000294847"/>
    </source>
</evidence>
<accession>A0A4P7N6J8</accession>
<organism evidence="1 2">
    <name type="scientific">Pyricularia oryzae</name>
    <name type="common">Rice blast fungus</name>
    <name type="synonym">Magnaporthe oryzae</name>
    <dbReference type="NCBI Taxonomy" id="318829"/>
    <lineage>
        <taxon>Eukaryota</taxon>
        <taxon>Fungi</taxon>
        <taxon>Dikarya</taxon>
        <taxon>Ascomycota</taxon>
        <taxon>Pezizomycotina</taxon>
        <taxon>Sordariomycetes</taxon>
        <taxon>Sordariomycetidae</taxon>
        <taxon>Magnaporthales</taxon>
        <taxon>Pyriculariaceae</taxon>
        <taxon>Pyricularia</taxon>
    </lineage>
</organism>
<dbReference type="EMBL" id="CP034206">
    <property type="protein sequence ID" value="QBZ58003.1"/>
    <property type="molecule type" value="Genomic_DNA"/>
</dbReference>
<reference evidence="1 2" key="1">
    <citation type="journal article" date="2019" name="Mol. Biol. Evol.">
        <title>Blast fungal genomes show frequent chromosomal changes, gene gains and losses, and effector gene turnover.</title>
        <authorList>
            <person name="Gomez Luciano L.B."/>
            <person name="Jason Tsai I."/>
            <person name="Chuma I."/>
            <person name="Tosa Y."/>
            <person name="Chen Y.H."/>
            <person name="Li J.Y."/>
            <person name="Li M.Y."/>
            <person name="Jade Lu M.Y."/>
            <person name="Nakayashiki H."/>
            <person name="Li W.H."/>
        </authorList>
    </citation>
    <scope>NUCLEOTIDE SEQUENCE [LARGE SCALE GENOMIC DNA]</scope>
    <source>
        <strain evidence="1">MZ5-1-6</strain>
    </source>
</reference>
<proteinExistence type="predicted"/>